<organism evidence="4 5">
    <name type="scientific">Mesorhizobium plurifarium</name>
    <dbReference type="NCBI Taxonomy" id="69974"/>
    <lineage>
        <taxon>Bacteria</taxon>
        <taxon>Pseudomonadati</taxon>
        <taxon>Pseudomonadota</taxon>
        <taxon>Alphaproteobacteria</taxon>
        <taxon>Hyphomicrobiales</taxon>
        <taxon>Phyllobacteriaceae</taxon>
        <taxon>Mesorhizobium</taxon>
    </lineage>
</organism>
<name>A0A090GKG4_MESPL</name>
<protein>
    <submittedName>
        <fullName evidence="4">5-carboxymethyl-2-hydroxymuconate Delta-isomerase</fullName>
        <ecNumber evidence="4">5.3.3.10</ecNumber>
    </submittedName>
</protein>
<dbReference type="EMBL" id="CCNB01000012">
    <property type="protein sequence ID" value="CDX35383.1"/>
    <property type="molecule type" value="Genomic_DNA"/>
</dbReference>
<dbReference type="FunFam" id="3.90.850.10:FF:000002">
    <property type="entry name" value="2-hydroxyhepta-2,4-diene-1,7-dioate isomerase"/>
    <property type="match status" value="1"/>
</dbReference>
<sequence length="289" mass="31792">MKVATYRVGDERCVAVVDEATRTISPFDLPLVEAANGLLAVIDRPVTRVLSPVPFSEVLIEAPIMRPRRNIFCVGKNYREHAAEFASSGFDSGVASGIVPRHPIIFSKVPECVVAHDDLVCINREVSESIAYEAELAIIIGKGGRRIKPENALEHVWGYTIVNDVTARDLQGRHSQWLIGKSQDTFCPMGPWAVTRDEIDLSDTKIKCWVSEELRQDANTRDLIFDVPSIIATISAGITLVPGDIIARGTPVGVGIGFNPPKYLAHGDIVRIEIAGIDELQNEFRELLQ</sequence>
<evidence type="ECO:0000259" key="3">
    <source>
        <dbReference type="Pfam" id="PF01557"/>
    </source>
</evidence>
<dbReference type="GO" id="GO:0019752">
    <property type="term" value="P:carboxylic acid metabolic process"/>
    <property type="evidence" value="ECO:0007669"/>
    <property type="project" value="UniProtKB-ARBA"/>
</dbReference>
<dbReference type="Pfam" id="PF01557">
    <property type="entry name" value="FAA_hydrolase"/>
    <property type="match status" value="1"/>
</dbReference>
<dbReference type="GO" id="GO:0008704">
    <property type="term" value="F:5-carboxymethyl-2-hydroxymuconate delta-isomerase activity"/>
    <property type="evidence" value="ECO:0007669"/>
    <property type="project" value="UniProtKB-EC"/>
</dbReference>
<dbReference type="EC" id="5.3.3.10" evidence="4"/>
<dbReference type="InterPro" id="IPR036663">
    <property type="entry name" value="Fumarylacetoacetase_C_sf"/>
</dbReference>
<comment type="similarity">
    <text evidence="1">Belongs to the FAH family.</text>
</comment>
<dbReference type="Proteomes" id="UP000046373">
    <property type="component" value="Unassembled WGS sequence"/>
</dbReference>
<proteinExistence type="inferred from homology"/>
<evidence type="ECO:0000313" key="4">
    <source>
        <dbReference type="EMBL" id="CDX35383.1"/>
    </source>
</evidence>
<reference evidence="4 5" key="1">
    <citation type="submission" date="2014-08" db="EMBL/GenBank/DDBJ databases">
        <authorList>
            <person name="Moulin Lionel"/>
        </authorList>
    </citation>
    <scope>NUCLEOTIDE SEQUENCE [LARGE SCALE GENOMIC DNA]</scope>
</reference>
<dbReference type="AlphaFoldDB" id="A0A090GKG4"/>
<dbReference type="SUPFAM" id="SSF56529">
    <property type="entry name" value="FAH"/>
    <property type="match status" value="1"/>
</dbReference>
<evidence type="ECO:0000313" key="5">
    <source>
        <dbReference type="Proteomes" id="UP000046373"/>
    </source>
</evidence>
<dbReference type="GO" id="GO:0046872">
    <property type="term" value="F:metal ion binding"/>
    <property type="evidence" value="ECO:0007669"/>
    <property type="project" value="UniProtKB-KW"/>
</dbReference>
<keyword evidence="2" id="KW-0479">Metal-binding</keyword>
<gene>
    <name evidence="4" type="ORF">MPLDJ20_20166</name>
</gene>
<dbReference type="InterPro" id="IPR011234">
    <property type="entry name" value="Fumarylacetoacetase-like_C"/>
</dbReference>
<evidence type="ECO:0000256" key="1">
    <source>
        <dbReference type="ARBA" id="ARBA00010211"/>
    </source>
</evidence>
<keyword evidence="4" id="KW-0413">Isomerase</keyword>
<evidence type="ECO:0000256" key="2">
    <source>
        <dbReference type="ARBA" id="ARBA00022723"/>
    </source>
</evidence>
<dbReference type="PANTHER" id="PTHR11820:SF7">
    <property type="entry name" value="ACYLPYRUVASE FAHD1, MITOCHONDRIAL"/>
    <property type="match status" value="1"/>
</dbReference>
<dbReference type="Gene3D" id="3.90.850.10">
    <property type="entry name" value="Fumarylacetoacetase-like, C-terminal domain"/>
    <property type="match status" value="1"/>
</dbReference>
<accession>A0A090GKG4</accession>
<dbReference type="GO" id="GO:0018773">
    <property type="term" value="F:acetylpyruvate hydrolase activity"/>
    <property type="evidence" value="ECO:0007669"/>
    <property type="project" value="TreeGrafter"/>
</dbReference>
<feature type="domain" description="Fumarylacetoacetase-like C-terminal" evidence="3">
    <location>
        <begin position="71"/>
        <end position="284"/>
    </location>
</feature>
<dbReference type="PANTHER" id="PTHR11820">
    <property type="entry name" value="ACYLPYRUVASE"/>
    <property type="match status" value="1"/>
</dbReference>